<dbReference type="PANTHER" id="PTHR48081">
    <property type="entry name" value="AB HYDROLASE SUPERFAMILY PROTEIN C4A8.06C"/>
    <property type="match status" value="1"/>
</dbReference>
<proteinExistence type="predicted"/>
<dbReference type="Proteomes" id="UP000295689">
    <property type="component" value="Unassembled WGS sequence"/>
</dbReference>
<dbReference type="InterPro" id="IPR050300">
    <property type="entry name" value="GDXG_lipolytic_enzyme"/>
</dbReference>
<dbReference type="Pfam" id="PF20434">
    <property type="entry name" value="BD-FAE"/>
    <property type="match status" value="1"/>
</dbReference>
<accession>A0A4R2BDU4</accession>
<comment type="caution">
    <text evidence="3">The sequence shown here is derived from an EMBL/GenBank/DDBJ whole genome shotgun (WGS) entry which is preliminary data.</text>
</comment>
<dbReference type="RefSeq" id="WP_132006527.1">
    <property type="nucleotide sequence ID" value="NZ_JABUHM010000004.1"/>
</dbReference>
<evidence type="ECO:0000259" key="2">
    <source>
        <dbReference type="Pfam" id="PF20434"/>
    </source>
</evidence>
<dbReference type="InterPro" id="IPR029058">
    <property type="entry name" value="AB_hydrolase_fold"/>
</dbReference>
<reference evidence="3 4" key="1">
    <citation type="journal article" date="2015" name="Stand. Genomic Sci.">
        <title>Genomic Encyclopedia of Bacterial and Archaeal Type Strains, Phase III: the genomes of soil and plant-associated and newly described type strains.</title>
        <authorList>
            <person name="Whitman W.B."/>
            <person name="Woyke T."/>
            <person name="Klenk H.P."/>
            <person name="Zhou Y."/>
            <person name="Lilburn T.G."/>
            <person name="Beck B.J."/>
            <person name="De Vos P."/>
            <person name="Vandamme P."/>
            <person name="Eisen J.A."/>
            <person name="Garrity G."/>
            <person name="Hugenholtz P."/>
            <person name="Kyrpides N.C."/>
        </authorList>
    </citation>
    <scope>NUCLEOTIDE SEQUENCE [LARGE SCALE GENOMIC DNA]</scope>
    <source>
        <strain evidence="3 4">CV53</strain>
    </source>
</reference>
<feature type="domain" description="BD-FAE-like" evidence="2">
    <location>
        <begin position="30"/>
        <end position="243"/>
    </location>
</feature>
<dbReference type="Gene3D" id="3.40.50.1820">
    <property type="entry name" value="alpha/beta hydrolase"/>
    <property type="match status" value="1"/>
</dbReference>
<keyword evidence="1 3" id="KW-0378">Hydrolase</keyword>
<dbReference type="SUPFAM" id="SSF53474">
    <property type="entry name" value="alpha/beta-Hydrolases"/>
    <property type="match status" value="1"/>
</dbReference>
<dbReference type="InterPro" id="IPR049492">
    <property type="entry name" value="BD-FAE-like_dom"/>
</dbReference>
<dbReference type="AlphaFoldDB" id="A0A4R2BDU4"/>
<evidence type="ECO:0000256" key="1">
    <source>
        <dbReference type="ARBA" id="ARBA00022801"/>
    </source>
</evidence>
<dbReference type="GO" id="GO:0016787">
    <property type="term" value="F:hydrolase activity"/>
    <property type="evidence" value="ECO:0007669"/>
    <property type="project" value="UniProtKB-KW"/>
</dbReference>
<dbReference type="EMBL" id="SLVV01000006">
    <property type="protein sequence ID" value="TCN25091.1"/>
    <property type="molecule type" value="Genomic_DNA"/>
</dbReference>
<sequence>MLIEKINLWDDDENVALHTYILTNSKEYQKDQKRPAVLICPGGGYLGTSDREAEPIAMRFAALGYHTFVLRYTTYFNTMNLDFQNLPAPNEKSAYPQPLADLAKAMLIVRENAANWLIDTDRIAVCGFSAGGHLAASLGVHWHSGMLRDKLKVENEWFKPNAVILGYPLLDYQLMKEKVEEDPNEFAKGFWEISNKALLGTPHPSEDQLQEVSPGNHISDKTPATFIWHTADDGLVYAENALNYAAALARNKVPYELHVFENGVHGLSLSDEVTAGNDSHINEECQVWFELASKWLKKRFK</sequence>
<evidence type="ECO:0000313" key="4">
    <source>
        <dbReference type="Proteomes" id="UP000295689"/>
    </source>
</evidence>
<keyword evidence="4" id="KW-1185">Reference proteome</keyword>
<dbReference type="PANTHER" id="PTHR48081:SF6">
    <property type="entry name" value="PEPTIDASE S9 PROLYL OLIGOPEPTIDASE CATALYTIC DOMAIN-CONTAINING PROTEIN"/>
    <property type="match status" value="1"/>
</dbReference>
<gene>
    <name evidence="3" type="ORF">EV146_106295</name>
</gene>
<name>A0A4R2BDU4_9BACI</name>
<protein>
    <submittedName>
        <fullName evidence="3">Alpha/beta hydrolase family protein</fullName>
    </submittedName>
</protein>
<organism evidence="3 4">
    <name type="scientific">Mesobacillus foraminis</name>
    <dbReference type="NCBI Taxonomy" id="279826"/>
    <lineage>
        <taxon>Bacteria</taxon>
        <taxon>Bacillati</taxon>
        <taxon>Bacillota</taxon>
        <taxon>Bacilli</taxon>
        <taxon>Bacillales</taxon>
        <taxon>Bacillaceae</taxon>
        <taxon>Mesobacillus</taxon>
    </lineage>
</organism>
<evidence type="ECO:0000313" key="3">
    <source>
        <dbReference type="EMBL" id="TCN25091.1"/>
    </source>
</evidence>